<dbReference type="Gene3D" id="3.40.50.300">
    <property type="entry name" value="P-loop containing nucleotide triphosphate hydrolases"/>
    <property type="match status" value="1"/>
</dbReference>
<keyword evidence="8" id="KW-1185">Reference proteome</keyword>
<dbReference type="FunCoup" id="A8XHC2">
    <property type="interactions" value="2550"/>
</dbReference>
<evidence type="ECO:0000256" key="1">
    <source>
        <dbReference type="ARBA" id="ARBA00022741"/>
    </source>
</evidence>
<dbReference type="Pfam" id="PF00176">
    <property type="entry name" value="SNF2-rel_dom"/>
    <property type="match status" value="1"/>
</dbReference>
<dbReference type="SMART" id="SM00487">
    <property type="entry name" value="DEXDc"/>
    <property type="match status" value="1"/>
</dbReference>
<dbReference type="Proteomes" id="UP000008549">
    <property type="component" value="Unassembled WGS sequence"/>
</dbReference>
<dbReference type="SMART" id="SM00490">
    <property type="entry name" value="HELICc"/>
    <property type="match status" value="1"/>
</dbReference>
<dbReference type="PROSITE" id="PS51192">
    <property type="entry name" value="HELICASE_ATP_BIND_1"/>
    <property type="match status" value="1"/>
</dbReference>
<keyword evidence="1" id="KW-0547">Nucleotide-binding</keyword>
<dbReference type="CDD" id="cd18793">
    <property type="entry name" value="SF2_C_SNF"/>
    <property type="match status" value="1"/>
</dbReference>
<feature type="compositionally biased region" description="Polar residues" evidence="4">
    <location>
        <begin position="89"/>
        <end position="98"/>
    </location>
</feature>
<sequence>MSAYRTSRVIISSSEDEDENSKIKMKTIFQSKKIILDSDESESEGNENNKESSDVSESEQSDVSGSSKTESSDARRTDRSADSSRNESMRSAASSNPPETVVEPLTSNLSDTSRASIVTSTPNSKANSSRNVSSTYGSSRNSTESHDRSRSFIDSENEHPVTPITKRLTETSDIRSKQQLRERLLRKTLKNNKDSSLGGSSSNSQKGGWGVNTSPVNKDPELFTSGLSPIVKKNSAISSDSDASMGSPLKTPNRSETDFLISANENSPQTQFPASPIQQHTFRTTPISPIKTAVSPKKKPVSPFTASEFAKQSMQELEARRQKLMQLAMYSNNLPDKGARLMNDCDRISKEMDRRRENGEDVLNIVKEEDVEEDKAPGPAPSKPPPKNLIAPLPQPDFGAMLDKNGRKIMSGKMTEDKIRRVGKISDRLTNQLADAMNTIPAETDLTETPNGLLVDLMPHQKGGLTWLLWREAQPHSGGILADDMGLGKTLSMISLIVHQKVARKARKEAGEDADDKAKREASKNEGLYPSNGTLIIAPASLIHQWKAEIDRRLEQDTLSVFMFHGTKKQREIEPKKLARYDVVITTYTLAANELMGKKTSATKEKDSDSDVSDDEVRRRRRGAKDDSPLAQVGWSRVILDEAHAIKNRLSQCSKAVCTLSAFSRWCLSGTPIHNNLWDLYSLIKFLRIPLFSDRKFWQESIMPMKTMSSDRVNLLTKNLLLRRTKDQTCSVTNKKIVNLEPKTVQVHELEMGNDEADAYLIMMEAAQKLVKQIVANTDDINNFGYVRRRRQRGADEDMLNPFNVGPRNLAANSKFQNMSCILVLLMRLRQACVHFHITKSGMDLDAFKINGGDDENIDVDELGVLMEKTMADLTLADESDDDEKEEKTKESPKRKTATCIFDTGYISCKMQKTLEIVEDILEKKEKVVIVSQWTSVLNLVEQHIQNGGHNYTSITGQVQVKDRQERVDSFNQEKGGARVMLLSLTAGGVGLNLVGGNHLVMIDLHWNPALEQQACDRIYRMGQKKPVYIHRLIVKNTIEQRVVELQEKKMTLAASVLDGTATRKMNKLTTADIRMLFGIDK</sequence>
<dbReference type="Pfam" id="PF00271">
    <property type="entry name" value="Helicase_C"/>
    <property type="match status" value="1"/>
</dbReference>
<dbReference type="InterPro" id="IPR027417">
    <property type="entry name" value="P-loop_NTPase"/>
</dbReference>
<dbReference type="AlphaFoldDB" id="A8XHC2"/>
<accession>A8XHC2</accession>
<evidence type="ECO:0000259" key="5">
    <source>
        <dbReference type="PROSITE" id="PS51192"/>
    </source>
</evidence>
<evidence type="ECO:0000256" key="4">
    <source>
        <dbReference type="SAM" id="MobiDB-lite"/>
    </source>
</evidence>
<dbReference type="RefSeq" id="XP_045095097.1">
    <property type="nucleotide sequence ID" value="XM_045243847.1"/>
</dbReference>
<proteinExistence type="predicted"/>
<dbReference type="Gene3D" id="3.40.50.10810">
    <property type="entry name" value="Tandem AAA-ATPase domain"/>
    <property type="match status" value="1"/>
</dbReference>
<feature type="compositionally biased region" description="Low complexity" evidence="4">
    <location>
        <begin position="194"/>
        <end position="206"/>
    </location>
</feature>
<feature type="domain" description="Helicase ATP-binding" evidence="5">
    <location>
        <begin position="470"/>
        <end position="690"/>
    </location>
</feature>
<dbReference type="CTD" id="8583360"/>
<dbReference type="GeneID" id="8583360"/>
<gene>
    <name evidence="7 9" type="ORF">CBG13225</name>
    <name evidence="7" type="ORF">CBG_13225</name>
</gene>
<dbReference type="InterPro" id="IPR001650">
    <property type="entry name" value="Helicase_C-like"/>
</dbReference>
<feature type="compositionally biased region" description="Basic and acidic residues" evidence="4">
    <location>
        <begin position="70"/>
        <end position="88"/>
    </location>
</feature>
<feature type="compositionally biased region" description="Basic and acidic residues" evidence="4">
    <location>
        <begin position="508"/>
        <end position="524"/>
    </location>
</feature>
<feature type="compositionally biased region" description="Basic and acidic residues" evidence="4">
    <location>
        <begin position="167"/>
        <end position="185"/>
    </location>
</feature>
<dbReference type="SUPFAM" id="SSF52540">
    <property type="entry name" value="P-loop containing nucleoside triphosphate hydrolases"/>
    <property type="match status" value="2"/>
</dbReference>
<feature type="domain" description="Helicase C-terminal" evidence="6">
    <location>
        <begin position="917"/>
        <end position="1069"/>
    </location>
</feature>
<dbReference type="OMA" id="NVYQKVM"/>
<keyword evidence="2" id="KW-0378">Hydrolase</keyword>
<feature type="region of interest" description="Disordered" evidence="4">
    <location>
        <begin position="353"/>
        <end position="388"/>
    </location>
</feature>
<keyword evidence="3" id="KW-0067">ATP-binding</keyword>
<dbReference type="KEGG" id="cbr:CBG_13225"/>
<dbReference type="WormBase" id="CBG13225">
    <property type="protein sequence ID" value="CBP09312"/>
    <property type="gene ID" value="WBGene00034016"/>
</dbReference>
<feature type="compositionally biased region" description="Pro residues" evidence="4">
    <location>
        <begin position="378"/>
        <end position="387"/>
    </location>
</feature>
<reference evidence="7 8" key="2">
    <citation type="journal article" date="2011" name="PLoS Genet.">
        <title>Caenorhabditis briggsae recombinant inbred line genotypes reveal inter-strain incompatibility and the evolution of recombination.</title>
        <authorList>
            <person name="Ross J.A."/>
            <person name="Koboldt D.C."/>
            <person name="Staisch J.E."/>
            <person name="Chamberlin H.M."/>
            <person name="Gupta B.P."/>
            <person name="Miller R.D."/>
            <person name="Baird S.E."/>
            <person name="Haag E.S."/>
        </authorList>
    </citation>
    <scope>NUCLEOTIDE SEQUENCE [LARGE SCALE GENOMIC DNA]</scope>
    <source>
        <strain evidence="7 8">AF16</strain>
    </source>
</reference>
<evidence type="ECO:0000256" key="3">
    <source>
        <dbReference type="ARBA" id="ARBA00022840"/>
    </source>
</evidence>
<feature type="region of interest" description="Disordered" evidence="4">
    <location>
        <begin position="599"/>
        <end position="625"/>
    </location>
</feature>
<organism evidence="7 8">
    <name type="scientific">Caenorhabditis briggsae</name>
    <dbReference type="NCBI Taxonomy" id="6238"/>
    <lineage>
        <taxon>Eukaryota</taxon>
        <taxon>Metazoa</taxon>
        <taxon>Ecdysozoa</taxon>
        <taxon>Nematoda</taxon>
        <taxon>Chromadorea</taxon>
        <taxon>Rhabditida</taxon>
        <taxon>Rhabditina</taxon>
        <taxon>Rhabditomorpha</taxon>
        <taxon>Rhabditoidea</taxon>
        <taxon>Rhabditidae</taxon>
        <taxon>Peloderinae</taxon>
        <taxon>Caenorhabditis</taxon>
    </lineage>
</organism>
<name>A8XHC2_CAEBR</name>
<feature type="compositionally biased region" description="Polar residues" evidence="4">
    <location>
        <begin position="105"/>
        <end position="142"/>
    </location>
</feature>
<dbReference type="GO" id="GO:0006281">
    <property type="term" value="P:DNA repair"/>
    <property type="evidence" value="ECO:0000318"/>
    <property type="project" value="GO_Central"/>
</dbReference>
<dbReference type="InterPro" id="IPR000330">
    <property type="entry name" value="SNF2_N"/>
</dbReference>
<evidence type="ECO:0000259" key="6">
    <source>
        <dbReference type="PROSITE" id="PS51194"/>
    </source>
</evidence>
<dbReference type="InterPro" id="IPR050628">
    <property type="entry name" value="SNF2_RAD54_helicase_TF"/>
</dbReference>
<dbReference type="PANTHER" id="PTHR45626:SF36">
    <property type="entry name" value="TRANSCRIPTION TERMINATION FACTOR 2"/>
    <property type="match status" value="1"/>
</dbReference>
<reference evidence="7 8" key="1">
    <citation type="journal article" date="2003" name="PLoS Biol.">
        <title>The genome sequence of Caenorhabditis briggsae: a platform for comparative genomics.</title>
        <authorList>
            <person name="Stein L.D."/>
            <person name="Bao Z."/>
            <person name="Blasiar D."/>
            <person name="Blumenthal T."/>
            <person name="Brent M.R."/>
            <person name="Chen N."/>
            <person name="Chinwalla A."/>
            <person name="Clarke L."/>
            <person name="Clee C."/>
            <person name="Coghlan A."/>
            <person name="Coulson A."/>
            <person name="D'Eustachio P."/>
            <person name="Fitch D.H."/>
            <person name="Fulton L.A."/>
            <person name="Fulton R.E."/>
            <person name="Griffiths-Jones S."/>
            <person name="Harris T.W."/>
            <person name="Hillier L.W."/>
            <person name="Kamath R."/>
            <person name="Kuwabara P.E."/>
            <person name="Mardis E.R."/>
            <person name="Marra M.A."/>
            <person name="Miner T.L."/>
            <person name="Minx P."/>
            <person name="Mullikin J.C."/>
            <person name="Plumb R.W."/>
            <person name="Rogers J."/>
            <person name="Schein J.E."/>
            <person name="Sohrmann M."/>
            <person name="Spieth J."/>
            <person name="Stajich J.E."/>
            <person name="Wei C."/>
            <person name="Willey D."/>
            <person name="Wilson R.K."/>
            <person name="Durbin R."/>
            <person name="Waterston R.H."/>
        </authorList>
    </citation>
    <scope>NUCLEOTIDE SEQUENCE [LARGE SCALE GENOMIC DNA]</scope>
    <source>
        <strain evidence="7 8">AF16</strain>
    </source>
</reference>
<dbReference type="GO" id="GO:0008094">
    <property type="term" value="F:ATP-dependent activity, acting on DNA"/>
    <property type="evidence" value="ECO:0000318"/>
    <property type="project" value="GO_Central"/>
</dbReference>
<dbReference type="GO" id="GO:0005634">
    <property type="term" value="C:nucleus"/>
    <property type="evidence" value="ECO:0000318"/>
    <property type="project" value="GO_Central"/>
</dbReference>
<dbReference type="STRING" id="6238.A8XHC2"/>
<dbReference type="PROSITE" id="PS51194">
    <property type="entry name" value="HELICASE_CTER"/>
    <property type="match status" value="1"/>
</dbReference>
<dbReference type="InterPro" id="IPR049730">
    <property type="entry name" value="SNF2/RAD54-like_C"/>
</dbReference>
<dbReference type="InParanoid" id="A8XHC2"/>
<dbReference type="EMBL" id="HE601226">
    <property type="protein sequence ID" value="CAP32046.2"/>
    <property type="molecule type" value="Genomic_DNA"/>
</dbReference>
<evidence type="ECO:0000313" key="7">
    <source>
        <dbReference type="EMBL" id="CAP32046.2"/>
    </source>
</evidence>
<evidence type="ECO:0000313" key="9">
    <source>
        <dbReference type="WormBase" id="CBG13225"/>
    </source>
</evidence>
<evidence type="ECO:0000313" key="8">
    <source>
        <dbReference type="Proteomes" id="UP000008549"/>
    </source>
</evidence>
<dbReference type="InterPro" id="IPR038718">
    <property type="entry name" value="SNF2-like_sf"/>
</dbReference>
<dbReference type="HOGENOM" id="CLU_010816_0_0_1"/>
<dbReference type="GO" id="GO:0005524">
    <property type="term" value="F:ATP binding"/>
    <property type="evidence" value="ECO:0007669"/>
    <property type="project" value="UniProtKB-KW"/>
</dbReference>
<feature type="region of interest" description="Disordered" evidence="4">
    <location>
        <begin position="1"/>
        <end position="225"/>
    </location>
</feature>
<feature type="compositionally biased region" description="Basic and acidic residues" evidence="4">
    <location>
        <begin position="143"/>
        <end position="159"/>
    </location>
</feature>
<dbReference type="GO" id="GO:0016787">
    <property type="term" value="F:hydrolase activity"/>
    <property type="evidence" value="ECO:0007669"/>
    <property type="project" value="UniProtKB-KW"/>
</dbReference>
<dbReference type="eggNOG" id="KOG4439">
    <property type="taxonomic scope" value="Eukaryota"/>
</dbReference>
<feature type="region of interest" description="Disordered" evidence="4">
    <location>
        <begin position="507"/>
        <end position="526"/>
    </location>
</feature>
<protein>
    <submittedName>
        <fullName evidence="7">Protein CBG13225</fullName>
    </submittedName>
</protein>
<dbReference type="InterPro" id="IPR014001">
    <property type="entry name" value="Helicase_ATP-bd"/>
</dbReference>
<evidence type="ECO:0000256" key="2">
    <source>
        <dbReference type="ARBA" id="ARBA00022801"/>
    </source>
</evidence>
<dbReference type="PANTHER" id="PTHR45626">
    <property type="entry name" value="TRANSCRIPTION TERMINATION FACTOR 2-RELATED"/>
    <property type="match status" value="1"/>
</dbReference>